<keyword evidence="3" id="KW-1185">Reference proteome</keyword>
<dbReference type="OrthoDB" id="5733507at2"/>
<organism evidence="2 3">
    <name type="scientific">Bradyrhizobium ivorense</name>
    <dbReference type="NCBI Taxonomy" id="2511166"/>
    <lineage>
        <taxon>Bacteria</taxon>
        <taxon>Pseudomonadati</taxon>
        <taxon>Pseudomonadota</taxon>
        <taxon>Alphaproteobacteria</taxon>
        <taxon>Hyphomicrobiales</taxon>
        <taxon>Nitrobacteraceae</taxon>
        <taxon>Bradyrhizobium</taxon>
    </lineage>
</organism>
<dbReference type="Gene3D" id="3.10.450.50">
    <property type="match status" value="1"/>
</dbReference>
<reference evidence="2" key="1">
    <citation type="submission" date="2019-02" db="EMBL/GenBank/DDBJ databases">
        <authorList>
            <person name="Pothier F.J."/>
        </authorList>
    </citation>
    <scope>NUCLEOTIDE SEQUENCE</scope>
    <source>
        <strain evidence="2">CI-1B</strain>
    </source>
</reference>
<dbReference type="Proteomes" id="UP000328092">
    <property type="component" value="Unassembled WGS sequence"/>
</dbReference>
<dbReference type="EMBL" id="CAADFC020000016">
    <property type="protein sequence ID" value="VIO72467.1"/>
    <property type="molecule type" value="Genomic_DNA"/>
</dbReference>
<evidence type="ECO:0000313" key="2">
    <source>
        <dbReference type="EMBL" id="VIO72467.1"/>
    </source>
</evidence>
<proteinExistence type="predicted"/>
<dbReference type="AlphaFoldDB" id="A0A508TFX4"/>
<dbReference type="SUPFAM" id="SSF54427">
    <property type="entry name" value="NTF2-like"/>
    <property type="match status" value="1"/>
</dbReference>
<comment type="caution">
    <text evidence="2">The sequence shown here is derived from an EMBL/GenBank/DDBJ whole genome shotgun (WGS) entry which is preliminary data.</text>
</comment>
<gene>
    <name evidence="2" type="ORF">CI1B_41120</name>
</gene>
<name>A0A508TFX4_9BRAD</name>
<dbReference type="RefSeq" id="WP_139861359.1">
    <property type="nucleotide sequence ID" value="NZ_CAADFC020000016.1"/>
</dbReference>
<sequence length="142" mass="16205">MPDTPNIVAAKGFFSAQHCGDLDDAFCDYVHPDFRFVVSCACNDELRAAIPWAGYEHRGREGYQRLTTLLFSEYELLAHETTRYTDAGNQVFVEGHFRLRHRETARIADSDFLARFEMRDGRIACGQFYENTAAVADARRAD</sequence>
<dbReference type="Pfam" id="PF12680">
    <property type="entry name" value="SnoaL_2"/>
    <property type="match status" value="1"/>
</dbReference>
<evidence type="ECO:0000313" key="3">
    <source>
        <dbReference type="Proteomes" id="UP000328092"/>
    </source>
</evidence>
<evidence type="ECO:0000259" key="1">
    <source>
        <dbReference type="Pfam" id="PF12680"/>
    </source>
</evidence>
<dbReference type="InterPro" id="IPR037401">
    <property type="entry name" value="SnoaL-like"/>
</dbReference>
<protein>
    <recommendedName>
        <fullName evidence="1">SnoaL-like domain-containing protein</fullName>
    </recommendedName>
</protein>
<accession>A0A508TFX4</accession>
<feature type="domain" description="SnoaL-like" evidence="1">
    <location>
        <begin position="12"/>
        <end position="124"/>
    </location>
</feature>
<dbReference type="InterPro" id="IPR032710">
    <property type="entry name" value="NTF2-like_dom_sf"/>
</dbReference>